<dbReference type="Gene3D" id="3.30.420.10">
    <property type="entry name" value="Ribonuclease H-like superfamily/Ribonuclease H"/>
    <property type="match status" value="1"/>
</dbReference>
<dbReference type="Pfam" id="PF00665">
    <property type="entry name" value="rve"/>
    <property type="match status" value="1"/>
</dbReference>
<comment type="caution">
    <text evidence="2">The sequence shown here is derived from an EMBL/GenBank/DDBJ whole genome shotgun (WGS) entry which is preliminary data.</text>
</comment>
<accession>V6I7Z3</accession>
<dbReference type="InterPro" id="IPR036397">
    <property type="entry name" value="RNaseH_sf"/>
</dbReference>
<sequence length="228" mass="26365">MPATGGRKLYEMLKPVLQEYCIKMGRDKVFGLLKSNCLLLEKQRKYSRTTNSNHPFFKYPNLINNLIPAEAHMILVSDITYIKIKDGFAYLSLIMDLYSRKIVGFKLHPSLESEGCIHALKMALDQLPKNKKIIHHSDRGIQFCSKDYTDILLYAGHRISMTEENHCYENAVAERVNKTLKYEFSFKNTFDNFKEAQNALNQAVFLYNNVRLLQHLGLLTPDFVHQAA</sequence>
<dbReference type="InterPro" id="IPR012337">
    <property type="entry name" value="RNaseH-like_sf"/>
</dbReference>
<dbReference type="PROSITE" id="PS50994">
    <property type="entry name" value="INTEGRASE"/>
    <property type="match status" value="1"/>
</dbReference>
<dbReference type="PANTHER" id="PTHR46889">
    <property type="entry name" value="TRANSPOSASE INSF FOR INSERTION SEQUENCE IS3B-RELATED"/>
    <property type="match status" value="1"/>
</dbReference>
<feature type="domain" description="Integrase catalytic" evidence="1">
    <location>
        <begin position="64"/>
        <end position="228"/>
    </location>
</feature>
<dbReference type="Pfam" id="PF13333">
    <property type="entry name" value="rve_2"/>
    <property type="match status" value="1"/>
</dbReference>
<dbReference type="InterPro" id="IPR001584">
    <property type="entry name" value="Integrase_cat-core"/>
</dbReference>
<gene>
    <name evidence="2" type="ORF">LEP1GSC062_1240</name>
</gene>
<proteinExistence type="predicted"/>
<evidence type="ECO:0000313" key="2">
    <source>
        <dbReference type="EMBL" id="EQA62939.1"/>
    </source>
</evidence>
<name>V6I7Z3_9LEPT</name>
<dbReference type="InterPro" id="IPR050900">
    <property type="entry name" value="Transposase_IS3/IS150/IS904"/>
</dbReference>
<dbReference type="AlphaFoldDB" id="V6I7Z3"/>
<dbReference type="GO" id="GO:0003676">
    <property type="term" value="F:nucleic acid binding"/>
    <property type="evidence" value="ECO:0007669"/>
    <property type="project" value="InterPro"/>
</dbReference>
<keyword evidence="3" id="KW-1185">Reference proteome</keyword>
<protein>
    <submittedName>
        <fullName evidence="2">Integrase core domain protein</fullName>
    </submittedName>
</protein>
<dbReference type="GO" id="GO:0015074">
    <property type="term" value="P:DNA integration"/>
    <property type="evidence" value="ECO:0007669"/>
    <property type="project" value="InterPro"/>
</dbReference>
<organism evidence="2 3">
    <name type="scientific">Leptospira alexanderi serovar Manhao 3 str. L 60</name>
    <dbReference type="NCBI Taxonomy" id="1049759"/>
    <lineage>
        <taxon>Bacteria</taxon>
        <taxon>Pseudomonadati</taxon>
        <taxon>Spirochaetota</taxon>
        <taxon>Spirochaetia</taxon>
        <taxon>Leptospirales</taxon>
        <taxon>Leptospiraceae</taxon>
        <taxon>Leptospira</taxon>
    </lineage>
</organism>
<dbReference type="PANTHER" id="PTHR46889:SF5">
    <property type="entry name" value="INTEGRASE PROTEIN"/>
    <property type="match status" value="1"/>
</dbReference>
<dbReference type="InterPro" id="IPR048020">
    <property type="entry name" value="Transpos_IS3"/>
</dbReference>
<evidence type="ECO:0000259" key="1">
    <source>
        <dbReference type="PROSITE" id="PS50994"/>
    </source>
</evidence>
<dbReference type="NCBIfam" id="NF033516">
    <property type="entry name" value="transpos_IS3"/>
    <property type="match status" value="1"/>
</dbReference>
<reference evidence="2" key="1">
    <citation type="submission" date="2013-05" db="EMBL/GenBank/DDBJ databases">
        <authorList>
            <person name="Harkins D.M."/>
            <person name="Durkin A.S."/>
            <person name="Brinkac L.M."/>
            <person name="Haft D.H."/>
            <person name="Selengut J.D."/>
            <person name="Sanka R."/>
            <person name="DePew J."/>
            <person name="Purushe J."/>
            <person name="Hartskeerl R.A."/>
            <person name="Ahmed A."/>
            <person name="van der Linden H."/>
            <person name="Goris M.G.A."/>
            <person name="Vinetz J.M."/>
            <person name="Sutton G.G."/>
            <person name="Nierman W.C."/>
            <person name="Fouts D.E."/>
        </authorList>
    </citation>
    <scope>NUCLEOTIDE SEQUENCE [LARGE SCALE GENOMIC DNA]</scope>
    <source>
        <strain evidence="2">L 60</strain>
    </source>
</reference>
<dbReference type="Proteomes" id="UP000018747">
    <property type="component" value="Unassembled WGS sequence"/>
</dbReference>
<dbReference type="SUPFAM" id="SSF53098">
    <property type="entry name" value="Ribonuclease H-like"/>
    <property type="match status" value="1"/>
</dbReference>
<dbReference type="EMBL" id="AHMT02000027">
    <property type="protein sequence ID" value="EQA62939.1"/>
    <property type="molecule type" value="Genomic_DNA"/>
</dbReference>
<evidence type="ECO:0000313" key="3">
    <source>
        <dbReference type="Proteomes" id="UP000018747"/>
    </source>
</evidence>